<organism evidence="2 3">
    <name type="scientific">Elysia crispata</name>
    <name type="common">lettuce slug</name>
    <dbReference type="NCBI Taxonomy" id="231223"/>
    <lineage>
        <taxon>Eukaryota</taxon>
        <taxon>Metazoa</taxon>
        <taxon>Spiralia</taxon>
        <taxon>Lophotrochozoa</taxon>
        <taxon>Mollusca</taxon>
        <taxon>Gastropoda</taxon>
        <taxon>Heterobranchia</taxon>
        <taxon>Euthyneura</taxon>
        <taxon>Panpulmonata</taxon>
        <taxon>Sacoglossa</taxon>
        <taxon>Placobranchoidea</taxon>
        <taxon>Plakobranchidae</taxon>
        <taxon>Elysia</taxon>
    </lineage>
</organism>
<reference evidence="2" key="1">
    <citation type="journal article" date="2023" name="G3 (Bethesda)">
        <title>A reference genome for the long-term kleptoplast-retaining sea slug Elysia crispata morphotype clarki.</title>
        <authorList>
            <person name="Eastman K.E."/>
            <person name="Pendleton A.L."/>
            <person name="Shaikh M.A."/>
            <person name="Suttiyut T."/>
            <person name="Ogas R."/>
            <person name="Tomko P."/>
            <person name="Gavelis G."/>
            <person name="Widhalm J.R."/>
            <person name="Wisecaver J.H."/>
        </authorList>
    </citation>
    <scope>NUCLEOTIDE SEQUENCE</scope>
    <source>
        <strain evidence="2">ECLA1</strain>
    </source>
</reference>
<evidence type="ECO:0000313" key="3">
    <source>
        <dbReference type="Proteomes" id="UP001283361"/>
    </source>
</evidence>
<comment type="caution">
    <text evidence="2">The sequence shown here is derived from an EMBL/GenBank/DDBJ whole genome shotgun (WGS) entry which is preliminary data.</text>
</comment>
<dbReference type="AlphaFoldDB" id="A0AAE1DNP3"/>
<protein>
    <submittedName>
        <fullName evidence="2">Uncharacterized protein</fullName>
    </submittedName>
</protein>
<gene>
    <name evidence="2" type="ORF">RRG08_012714</name>
</gene>
<feature type="transmembrane region" description="Helical" evidence="1">
    <location>
        <begin position="46"/>
        <end position="63"/>
    </location>
</feature>
<sequence>MLLWVNSKLNSSSYPATIHIALCKLYTQLQLLSCNSPYCSGLTLNSNLALILLLSILLCVSSIPNSSSYPATIHIALSLYPTLALILQLSILLCVSSIPNSSSYPATLHIALCKLYTQL</sequence>
<keyword evidence="1" id="KW-0812">Transmembrane</keyword>
<keyword evidence="1" id="KW-1133">Transmembrane helix</keyword>
<dbReference type="Proteomes" id="UP001283361">
    <property type="component" value="Unassembled WGS sequence"/>
</dbReference>
<keyword evidence="1" id="KW-0472">Membrane</keyword>
<proteinExistence type="predicted"/>
<accession>A0AAE1DNP3</accession>
<name>A0AAE1DNP3_9GAST</name>
<keyword evidence="3" id="KW-1185">Reference proteome</keyword>
<evidence type="ECO:0000313" key="2">
    <source>
        <dbReference type="EMBL" id="KAK3776595.1"/>
    </source>
</evidence>
<feature type="transmembrane region" description="Helical" evidence="1">
    <location>
        <begin position="75"/>
        <end position="98"/>
    </location>
</feature>
<dbReference type="EMBL" id="JAWDGP010003196">
    <property type="protein sequence ID" value="KAK3776595.1"/>
    <property type="molecule type" value="Genomic_DNA"/>
</dbReference>
<evidence type="ECO:0000256" key="1">
    <source>
        <dbReference type="SAM" id="Phobius"/>
    </source>
</evidence>